<dbReference type="SUPFAM" id="SSF75011">
    <property type="entry name" value="3-carboxy-cis,cis-mucoante lactonizing enzyme"/>
    <property type="match status" value="1"/>
</dbReference>
<dbReference type="Proteomes" id="UP000199673">
    <property type="component" value="Unassembled WGS sequence"/>
</dbReference>
<dbReference type="RefSeq" id="WP_091692623.1">
    <property type="nucleotide sequence ID" value="NZ_FPBF01000002.1"/>
</dbReference>
<sequence length="388" mass="44861">MNKIKLLTPIILAVLASCSSKESSESSSTTSSGKISYELDTVMVDAGDEIIYINRNLTTSDISADEKYFYNFKTGSNEPGLEIIDLENLKLERVIPMSMDGPNAIRSPYMSDVYSLPDGRFYLSDSYELYLFDQEGTKLSSLTFANHEFEGENLPEEFRIGLDQVLDRENKRVLTLYADQKLEKAPLGIAVFDLEKEQFSYKPMPALKEMEKYRINFYIDGNPMGAMFSNFELMPKNDTLILSNSGSNELFFYNLKTDSLSSKAYSSQYTSFEITRTFPERVDSEPEYRDLVKETQKNVRYGPLIFDEKQEVYWRFTKEMDRMKGDTIVHKTVLTAFDQNFDQLSEALLPEEYVLTYKFFMRDGMIYSFLNIDDEVAFVRLKPTLSYE</sequence>
<keyword evidence="2" id="KW-1185">Reference proteome</keyword>
<accession>A0A1I7AP10</accession>
<evidence type="ECO:0000313" key="2">
    <source>
        <dbReference type="Proteomes" id="UP000199673"/>
    </source>
</evidence>
<reference evidence="2" key="1">
    <citation type="submission" date="2016-10" db="EMBL/GenBank/DDBJ databases">
        <authorList>
            <person name="Varghese N."/>
            <person name="Submissions S."/>
        </authorList>
    </citation>
    <scope>NUCLEOTIDE SEQUENCE [LARGE SCALE GENOMIC DNA]</scope>
    <source>
        <strain evidence="2">DSM 23445</strain>
    </source>
</reference>
<proteinExistence type="predicted"/>
<evidence type="ECO:0008006" key="3">
    <source>
        <dbReference type="Google" id="ProtNLM"/>
    </source>
</evidence>
<dbReference type="AlphaFoldDB" id="A0A1I7AP10"/>
<name>A0A1I7AP10_9BACT</name>
<dbReference type="OrthoDB" id="833511at2"/>
<dbReference type="InterPro" id="IPR025316">
    <property type="entry name" value="DUF4221"/>
</dbReference>
<dbReference type="PROSITE" id="PS51257">
    <property type="entry name" value="PROKAR_LIPOPROTEIN"/>
    <property type="match status" value="1"/>
</dbReference>
<evidence type="ECO:0000313" key="1">
    <source>
        <dbReference type="EMBL" id="SFT76688.1"/>
    </source>
</evidence>
<protein>
    <recommendedName>
        <fullName evidence="3">DUF4221 domain-containing protein</fullName>
    </recommendedName>
</protein>
<organism evidence="1 2">
    <name type="scientific">Algoriphagus locisalis</name>
    <dbReference type="NCBI Taxonomy" id="305507"/>
    <lineage>
        <taxon>Bacteria</taxon>
        <taxon>Pseudomonadati</taxon>
        <taxon>Bacteroidota</taxon>
        <taxon>Cytophagia</taxon>
        <taxon>Cytophagales</taxon>
        <taxon>Cyclobacteriaceae</taxon>
        <taxon>Algoriphagus</taxon>
    </lineage>
</organism>
<dbReference type="Pfam" id="PF13970">
    <property type="entry name" value="DUF4221"/>
    <property type="match status" value="1"/>
</dbReference>
<dbReference type="EMBL" id="FPBF01000002">
    <property type="protein sequence ID" value="SFT76688.1"/>
    <property type="molecule type" value="Genomic_DNA"/>
</dbReference>
<dbReference type="STRING" id="305507.SAMN04489724_2109"/>
<gene>
    <name evidence="1" type="ORF">SAMN04489724_2109</name>
</gene>